<dbReference type="Proteomes" id="UP001144347">
    <property type="component" value="Unassembled WGS sequence"/>
</dbReference>
<dbReference type="EMBL" id="JAPWGM010000007">
    <property type="protein sequence ID" value="MCZ4245745.1"/>
    <property type="molecule type" value="Genomic_DNA"/>
</dbReference>
<protein>
    <recommendedName>
        <fullName evidence="3">DUF3352 domain-containing protein</fullName>
    </recommendedName>
</protein>
<keyword evidence="2" id="KW-1185">Reference proteome</keyword>
<gene>
    <name evidence="1" type="ORF">O0955_17175</name>
</gene>
<accession>A0ABT4LCV0</accession>
<proteinExistence type="predicted"/>
<evidence type="ECO:0008006" key="3">
    <source>
        <dbReference type="Google" id="ProtNLM"/>
    </source>
</evidence>
<dbReference type="RefSeq" id="WP_269428793.1">
    <property type="nucleotide sequence ID" value="NZ_JAPWGM010000007.1"/>
</dbReference>
<name>A0ABT4LCV0_9SPHI</name>
<organism evidence="1 2">
    <name type="scientific">Pedobacter punctiformis</name>
    <dbReference type="NCBI Taxonomy" id="3004097"/>
    <lineage>
        <taxon>Bacteria</taxon>
        <taxon>Pseudomonadati</taxon>
        <taxon>Bacteroidota</taxon>
        <taxon>Sphingobacteriia</taxon>
        <taxon>Sphingobacteriales</taxon>
        <taxon>Sphingobacteriaceae</taxon>
        <taxon>Pedobacter</taxon>
    </lineage>
</organism>
<evidence type="ECO:0000313" key="2">
    <source>
        <dbReference type="Proteomes" id="UP001144347"/>
    </source>
</evidence>
<evidence type="ECO:0000313" key="1">
    <source>
        <dbReference type="EMBL" id="MCZ4245745.1"/>
    </source>
</evidence>
<reference evidence="1" key="1">
    <citation type="submission" date="2022-12" db="EMBL/GenBank/DDBJ databases">
        <title>Genome sequence of HCMS5-2.</title>
        <authorList>
            <person name="Woo H."/>
        </authorList>
    </citation>
    <scope>NUCLEOTIDE SEQUENCE</scope>
    <source>
        <strain evidence="1">HCMS5-2</strain>
    </source>
</reference>
<sequence>MKKIIILLSALFLGVAFMAYLYFSKLSTDNNAKDLALQSATNNAALIFSFQNDKGFYDIISGQSLIQQVLGDEKTKLLSDLKENIINKPAFNNLIKDQQIYLSVLPDTNKSLNFLLTVQIQPEKNVKQFYDQLKANGAISKTNEPNIFTLKLNDSLSIFIGIENKVITASTSLKLVKDAEIRLAENPFTAYIKENNRFNKNVLAHIYINFNQAPLLLKNIIAGNINGEIALFNKQDSYAILNYNFSKEKILFNGSTELKASDNYLKLFENTAPQSIAITSLLPDNTANYALYATDNYKTWFKKLNDWLTERNESEKTAKIIKNIKSEYRTDLNTIFPVYAKNQFIVFQLSTTEKLGAISLTNGEKVKQLLLDVSADYDENTKLFKSSDILYCYFGEPFKKFGRPYYTIIDNNLIVANNASTIQSFLNHYKNNKLLMQSPPYMDALNQISNTSNISYYINTKNSADIFRNNILLPFYKHLRADSALKDFDTFYYQMSADKNKFITNMLLNKYLKPEIPDSLSNR</sequence>
<comment type="caution">
    <text evidence="1">The sequence shown here is derived from an EMBL/GenBank/DDBJ whole genome shotgun (WGS) entry which is preliminary data.</text>
</comment>